<evidence type="ECO:0000259" key="3">
    <source>
        <dbReference type="Pfam" id="PF00724"/>
    </source>
</evidence>
<accession>A0A1H2F9U7</accession>
<dbReference type="SUPFAM" id="SSF51395">
    <property type="entry name" value="FMN-linked oxidoreductases"/>
    <property type="match status" value="1"/>
</dbReference>
<dbReference type="InterPro" id="IPR051799">
    <property type="entry name" value="NADH_flavin_oxidoreductase"/>
</dbReference>
<name>A0A1H2F9U7_9BACT</name>
<proteinExistence type="predicted"/>
<reference evidence="5" key="1">
    <citation type="submission" date="2016-10" db="EMBL/GenBank/DDBJ databases">
        <authorList>
            <person name="Varghese N."/>
            <person name="Submissions S."/>
        </authorList>
    </citation>
    <scope>NUCLEOTIDE SEQUENCE [LARGE SCALE GENOMIC DNA]</scope>
    <source>
        <strain evidence="5">DSM 3384</strain>
    </source>
</reference>
<dbReference type="PANTHER" id="PTHR43656:SF2">
    <property type="entry name" value="BINDING OXIDOREDUCTASE, PUTATIVE (AFU_ORTHOLOGUE AFUA_2G08260)-RELATED"/>
    <property type="match status" value="1"/>
</dbReference>
<evidence type="ECO:0000313" key="5">
    <source>
        <dbReference type="Proteomes" id="UP000199608"/>
    </source>
</evidence>
<dbReference type="GO" id="GO:0010181">
    <property type="term" value="F:FMN binding"/>
    <property type="evidence" value="ECO:0007669"/>
    <property type="project" value="InterPro"/>
</dbReference>
<sequence>MASLFDQGSIGKITLKNRMIRSATWEGMCEPDGRPTQKLVDTYCNLVKGGIGLIITGYTYVRRDGKQLPGKMGIYTDKFALQFKQLTRAVHDLNGKIAIQLVHAGGQTDSKSAGRQPVAPSGIKVGAFPETPQALSILEIENITDSFARAAGRAKEWGFDAVQIHGAHGYLVSQFLSPVTNQRTDAYGGSLENRGRFLFDIYEKIRTRVGKNYPVFIKFNANDHVENGLTTDEAVQIAKKLSDFGIDAIEVSSGTASSGEKGPARTKINSPEKQAYNLDLALTIKKQVSCPVICVGGFRSLLVAQKAIAEHGMDFISLSRPLIREPDLPKKWATNKTDHSECISCNKCFIPGMSKGGIFCVAQKKDKRTT</sequence>
<dbReference type="Pfam" id="PF00724">
    <property type="entry name" value="Oxidored_FMN"/>
    <property type="match status" value="1"/>
</dbReference>
<organism evidence="4 5">
    <name type="scientific">Desulfobacula phenolica</name>
    <dbReference type="NCBI Taxonomy" id="90732"/>
    <lineage>
        <taxon>Bacteria</taxon>
        <taxon>Pseudomonadati</taxon>
        <taxon>Thermodesulfobacteriota</taxon>
        <taxon>Desulfobacteria</taxon>
        <taxon>Desulfobacterales</taxon>
        <taxon>Desulfobacteraceae</taxon>
        <taxon>Desulfobacula</taxon>
    </lineage>
</organism>
<feature type="domain" description="NADH:flavin oxidoreductase/NADH oxidase N-terminal" evidence="3">
    <location>
        <begin position="4"/>
        <end position="336"/>
    </location>
</feature>
<dbReference type="InterPro" id="IPR001155">
    <property type="entry name" value="OxRdtase_FMN_N"/>
</dbReference>
<evidence type="ECO:0000313" key="4">
    <source>
        <dbReference type="EMBL" id="SDU04107.1"/>
    </source>
</evidence>
<dbReference type="RefSeq" id="WP_014956570.1">
    <property type="nucleotide sequence ID" value="NZ_FNLL01000004.1"/>
</dbReference>
<dbReference type="Gene3D" id="3.20.20.70">
    <property type="entry name" value="Aldolase class I"/>
    <property type="match status" value="1"/>
</dbReference>
<gene>
    <name evidence="4" type="ORF">SAMN04487931_10439</name>
</gene>
<dbReference type="CDD" id="cd02803">
    <property type="entry name" value="OYE_like_FMN_family"/>
    <property type="match status" value="1"/>
</dbReference>
<dbReference type="InterPro" id="IPR013785">
    <property type="entry name" value="Aldolase_TIM"/>
</dbReference>
<keyword evidence="5" id="KW-1185">Reference proteome</keyword>
<dbReference type="GO" id="GO:0016491">
    <property type="term" value="F:oxidoreductase activity"/>
    <property type="evidence" value="ECO:0007669"/>
    <property type="project" value="UniProtKB-KW"/>
</dbReference>
<dbReference type="Proteomes" id="UP000199608">
    <property type="component" value="Unassembled WGS sequence"/>
</dbReference>
<keyword evidence="2" id="KW-0560">Oxidoreductase</keyword>
<dbReference type="EMBL" id="FNLL01000004">
    <property type="protein sequence ID" value="SDU04107.1"/>
    <property type="molecule type" value="Genomic_DNA"/>
</dbReference>
<keyword evidence="1" id="KW-0285">Flavoprotein</keyword>
<dbReference type="PANTHER" id="PTHR43656">
    <property type="entry name" value="BINDING OXIDOREDUCTASE, PUTATIVE (AFU_ORTHOLOGUE AFUA_2G08260)-RELATED"/>
    <property type="match status" value="1"/>
</dbReference>
<protein>
    <submittedName>
        <fullName evidence="4">2,4-dienoyl-CoA reductase</fullName>
    </submittedName>
</protein>
<evidence type="ECO:0000256" key="2">
    <source>
        <dbReference type="ARBA" id="ARBA00023002"/>
    </source>
</evidence>
<dbReference type="AlphaFoldDB" id="A0A1H2F9U7"/>
<evidence type="ECO:0000256" key="1">
    <source>
        <dbReference type="ARBA" id="ARBA00022630"/>
    </source>
</evidence>